<dbReference type="PROSITE" id="PS50293">
    <property type="entry name" value="TPR_REGION"/>
    <property type="match status" value="1"/>
</dbReference>
<name>A0A1I1YIS6_9BACT</name>
<evidence type="ECO:0000313" key="4">
    <source>
        <dbReference type="Proteomes" id="UP000181976"/>
    </source>
</evidence>
<keyword evidence="4" id="KW-1185">Reference proteome</keyword>
<reference evidence="3 4" key="1">
    <citation type="submission" date="2016-10" db="EMBL/GenBank/DDBJ databases">
        <authorList>
            <person name="de Groot N.N."/>
        </authorList>
    </citation>
    <scope>NUCLEOTIDE SEQUENCE [LARGE SCALE GENOMIC DNA]</scope>
    <source>
        <strain evidence="3 4">DSM 19012</strain>
    </source>
</reference>
<dbReference type="AlphaFoldDB" id="A0A1I1YIS6"/>
<dbReference type="OrthoDB" id="1522899at2"/>
<keyword evidence="2" id="KW-0732">Signal</keyword>
<dbReference type="PROSITE" id="PS50005">
    <property type="entry name" value="TPR"/>
    <property type="match status" value="1"/>
</dbReference>
<dbReference type="STRING" id="385682.SAMN05444380_10816"/>
<feature type="chain" id="PRO_5010194784" evidence="2">
    <location>
        <begin position="21"/>
        <end position="452"/>
    </location>
</feature>
<dbReference type="InParanoid" id="A0A1I1YIS6"/>
<evidence type="ECO:0000256" key="1">
    <source>
        <dbReference type="PROSITE-ProRule" id="PRU00339"/>
    </source>
</evidence>
<organism evidence="3 4">
    <name type="scientific">Thermophagus xiamenensis</name>
    <dbReference type="NCBI Taxonomy" id="385682"/>
    <lineage>
        <taxon>Bacteria</taxon>
        <taxon>Pseudomonadati</taxon>
        <taxon>Bacteroidota</taxon>
        <taxon>Bacteroidia</taxon>
        <taxon>Marinilabiliales</taxon>
        <taxon>Marinilabiliaceae</taxon>
        <taxon>Thermophagus</taxon>
    </lineage>
</organism>
<dbReference type="InterPro" id="IPR011990">
    <property type="entry name" value="TPR-like_helical_dom_sf"/>
</dbReference>
<dbReference type="SMART" id="SM00028">
    <property type="entry name" value="TPR"/>
    <property type="match status" value="2"/>
</dbReference>
<dbReference type="Proteomes" id="UP000181976">
    <property type="component" value="Unassembled WGS sequence"/>
</dbReference>
<dbReference type="SUPFAM" id="SSF48452">
    <property type="entry name" value="TPR-like"/>
    <property type="match status" value="1"/>
</dbReference>
<dbReference type="InterPro" id="IPR019734">
    <property type="entry name" value="TPR_rpt"/>
</dbReference>
<feature type="signal peptide" evidence="2">
    <location>
        <begin position="1"/>
        <end position="20"/>
    </location>
</feature>
<evidence type="ECO:0000313" key="3">
    <source>
        <dbReference type="EMBL" id="SFE19457.1"/>
    </source>
</evidence>
<keyword evidence="1" id="KW-0802">TPR repeat</keyword>
<sequence>MKAFTIIVLGLLLSLSQTFAQKGVEDGSKYGHGEDSIRCLKNLSLYTELVKQKLYDDAYPYWQIAFNECPLSTRRLYTDGVDIMTHKIKNAKDDAEKETYFQKLMEVYDQRMKYFGDHSRYGTPYIKATKAIDILEYKKSDPEYRKQAYQLLADAIANDGAKYQPAAFALYVTTSIALWKDGEISGEDVVNNYTSVSSEINKLIEDPKMAKYKNMYTKLSGQLEDVFAGSGVANCETLDKIYSPQLEEHKEDLDWLKRVNRLLTNALCDDLELLFKVSEYMYNIEPSSSAAFGLARMYLKSGESDNAIKYYEEAIKLEEDNEKKADYYYQLGLVHLAGKNYVSARANALKAIENKANWGKPYILIGKAYAASANSIGSSEFEHKTAYWAAVDKFIKAKSVDPESAEEANELIRTYSNHFPKTDEIFFQGLEEGSSYTVGGWIGERTTVRSSR</sequence>
<accession>A0A1I1YIS6</accession>
<feature type="repeat" description="TPR" evidence="1">
    <location>
        <begin position="288"/>
        <end position="321"/>
    </location>
</feature>
<evidence type="ECO:0000256" key="2">
    <source>
        <dbReference type="SAM" id="SignalP"/>
    </source>
</evidence>
<protein>
    <submittedName>
        <fullName evidence="3">Tetratricopeptide repeat-containing protein</fullName>
    </submittedName>
</protein>
<gene>
    <name evidence="3" type="ORF">SAMN05444380_10816</name>
</gene>
<dbReference type="EMBL" id="FONA01000008">
    <property type="protein sequence ID" value="SFE19457.1"/>
    <property type="molecule type" value="Genomic_DNA"/>
</dbReference>
<proteinExistence type="predicted"/>
<dbReference type="Gene3D" id="1.25.40.10">
    <property type="entry name" value="Tetratricopeptide repeat domain"/>
    <property type="match status" value="1"/>
</dbReference>
<dbReference type="Pfam" id="PF13181">
    <property type="entry name" value="TPR_8"/>
    <property type="match status" value="1"/>
</dbReference>
<dbReference type="eggNOG" id="COG0457">
    <property type="taxonomic scope" value="Bacteria"/>
</dbReference>
<dbReference type="RefSeq" id="WP_010528340.1">
    <property type="nucleotide sequence ID" value="NZ_AFSL01000082.1"/>
</dbReference>